<dbReference type="EMBL" id="SVNY01000002">
    <property type="protein sequence ID" value="MBE6832695.1"/>
    <property type="molecule type" value="Genomic_DNA"/>
</dbReference>
<sequence>MKRIILIGRAECGKTTLTQALRGHKLQYHKTQAVNRHDVVIDTPGEYAENRELARALILYSYEADVIALMLSSTEDYSLFSPNIAAGATRPVIGIVTQIDRQNARPDRAETWLRLAGCKTVFRVSAFTGEGIEEVLDYLEAGQVNRCNV</sequence>
<dbReference type="GO" id="GO:0005524">
    <property type="term" value="F:ATP binding"/>
    <property type="evidence" value="ECO:0007669"/>
    <property type="project" value="UniProtKB-UniRule"/>
</dbReference>
<dbReference type="InterPro" id="IPR027417">
    <property type="entry name" value="P-loop_NTPase"/>
</dbReference>
<dbReference type="Pfam" id="PF10662">
    <property type="entry name" value="PduV-EutP"/>
    <property type="match status" value="1"/>
</dbReference>
<dbReference type="InterPro" id="IPR012381">
    <property type="entry name" value="EutP_PduV"/>
</dbReference>
<dbReference type="RefSeq" id="WP_020073330.1">
    <property type="nucleotide sequence ID" value="NZ_JBKWRC010000001.1"/>
</dbReference>
<evidence type="ECO:0000256" key="1">
    <source>
        <dbReference type="PIRNR" id="PIRNR036409"/>
    </source>
</evidence>
<proteinExistence type="inferred from homology"/>
<name>A0A928Q4A1_9FIRM</name>
<dbReference type="PIRSF" id="PIRSF036409">
    <property type="entry name" value="EutP_PduV"/>
    <property type="match status" value="1"/>
</dbReference>
<dbReference type="GO" id="GO:0006576">
    <property type="term" value="P:biogenic amine metabolic process"/>
    <property type="evidence" value="ECO:0007669"/>
    <property type="project" value="InterPro"/>
</dbReference>
<dbReference type="AlphaFoldDB" id="A0A928Q4A1"/>
<reference evidence="2" key="1">
    <citation type="submission" date="2019-04" db="EMBL/GenBank/DDBJ databases">
        <title>Evolution of Biomass-Degrading Anaerobic Consortia Revealed by Metagenomics.</title>
        <authorList>
            <person name="Peng X."/>
        </authorList>
    </citation>
    <scope>NUCLEOTIDE SEQUENCE</scope>
    <source>
        <strain evidence="2">SIG551</strain>
    </source>
</reference>
<protein>
    <submittedName>
        <fullName evidence="2">EutP/PduV family microcompartment system protein</fullName>
    </submittedName>
</protein>
<dbReference type="Proteomes" id="UP000754750">
    <property type="component" value="Unassembled WGS sequence"/>
</dbReference>
<comment type="caution">
    <text evidence="2">The sequence shown here is derived from an EMBL/GenBank/DDBJ whole genome shotgun (WGS) entry which is preliminary data.</text>
</comment>
<evidence type="ECO:0000313" key="2">
    <source>
        <dbReference type="EMBL" id="MBE6832695.1"/>
    </source>
</evidence>
<comment type="similarity">
    <text evidence="1">Belongs to the EutP/PduV family.</text>
</comment>
<dbReference type="PANTHER" id="PTHR40453">
    <property type="entry name" value="PROTEIN YOEF"/>
    <property type="match status" value="1"/>
</dbReference>
<gene>
    <name evidence="2" type="primary">eutP</name>
    <name evidence="2" type="ORF">E7512_03800</name>
</gene>
<dbReference type="CDD" id="cd00882">
    <property type="entry name" value="Ras_like_GTPase"/>
    <property type="match status" value="1"/>
</dbReference>
<evidence type="ECO:0000313" key="3">
    <source>
        <dbReference type="Proteomes" id="UP000754750"/>
    </source>
</evidence>
<dbReference type="NCBIfam" id="TIGR02528">
    <property type="entry name" value="EutP"/>
    <property type="match status" value="1"/>
</dbReference>
<dbReference type="Gene3D" id="3.40.50.300">
    <property type="entry name" value="P-loop containing nucleotide triphosphate hydrolases"/>
    <property type="match status" value="1"/>
</dbReference>
<dbReference type="PANTHER" id="PTHR40453:SF1">
    <property type="entry name" value="PROTEIN YOEF"/>
    <property type="match status" value="1"/>
</dbReference>
<organism evidence="2 3">
    <name type="scientific">Faecalispora sporosphaeroides</name>
    <dbReference type="NCBI Taxonomy" id="1549"/>
    <lineage>
        <taxon>Bacteria</taxon>
        <taxon>Bacillati</taxon>
        <taxon>Bacillota</taxon>
        <taxon>Clostridia</taxon>
        <taxon>Eubacteriales</taxon>
        <taxon>Oscillospiraceae</taxon>
        <taxon>Faecalispora</taxon>
    </lineage>
</organism>
<accession>A0A928Q4A1</accession>
<keyword evidence="1" id="KW-0547">Nucleotide-binding</keyword>
<dbReference type="SUPFAM" id="SSF52540">
    <property type="entry name" value="P-loop containing nucleoside triphosphate hydrolases"/>
    <property type="match status" value="1"/>
</dbReference>